<accession>G0MFY5</accession>
<protein>
    <submittedName>
        <fullName evidence="2">Uncharacterized protein</fullName>
    </submittedName>
</protein>
<dbReference type="InParanoid" id="G0MFY5"/>
<dbReference type="EMBL" id="GL379792">
    <property type="protein sequence ID" value="EGT54205.1"/>
    <property type="molecule type" value="Genomic_DNA"/>
</dbReference>
<keyword evidence="1" id="KW-0175">Coiled coil</keyword>
<dbReference type="Proteomes" id="UP000008068">
    <property type="component" value="Unassembled WGS sequence"/>
</dbReference>
<dbReference type="HOGENOM" id="CLU_1262521_0_0_1"/>
<keyword evidence="3" id="KW-1185">Reference proteome</keyword>
<feature type="coiled-coil region" evidence="1">
    <location>
        <begin position="179"/>
        <end position="213"/>
    </location>
</feature>
<evidence type="ECO:0000313" key="3">
    <source>
        <dbReference type="Proteomes" id="UP000008068"/>
    </source>
</evidence>
<evidence type="ECO:0000313" key="2">
    <source>
        <dbReference type="EMBL" id="EGT54205.1"/>
    </source>
</evidence>
<dbReference type="AlphaFoldDB" id="G0MFY5"/>
<name>G0MFY5_CAEBE</name>
<gene>
    <name evidence="2" type="ORF">CAEBREN_01343</name>
</gene>
<sequence length="219" mass="25534">MEKLLPQFTRPWDFVEVQDPKLVLKITGRNTRGLRGIYDGDIGFYGSKIRRSNSRRTRLLKEVPAGVARSGAGELLVRVYFRRELKESGTIGYSNKFFQFETFFRGSRSSRLNFLMQGSSDLIIEAHATPEGFKILYADATSRKPDQRGVLNFWRTAKMPDNTPIDQTNIEEEYLRELRRECNNRMKKLGKELAQLKKAQEEVQERRKALHQSWLTLKD</sequence>
<reference evidence="3" key="1">
    <citation type="submission" date="2011-07" db="EMBL/GenBank/DDBJ databases">
        <authorList>
            <consortium name="Caenorhabditis brenneri Sequencing and Analysis Consortium"/>
            <person name="Wilson R.K."/>
        </authorList>
    </citation>
    <scope>NUCLEOTIDE SEQUENCE [LARGE SCALE GENOMIC DNA]</scope>
    <source>
        <strain evidence="3">PB2801</strain>
    </source>
</reference>
<proteinExistence type="predicted"/>
<organism evidence="3">
    <name type="scientific">Caenorhabditis brenneri</name>
    <name type="common">Nematode worm</name>
    <dbReference type="NCBI Taxonomy" id="135651"/>
    <lineage>
        <taxon>Eukaryota</taxon>
        <taxon>Metazoa</taxon>
        <taxon>Ecdysozoa</taxon>
        <taxon>Nematoda</taxon>
        <taxon>Chromadorea</taxon>
        <taxon>Rhabditida</taxon>
        <taxon>Rhabditina</taxon>
        <taxon>Rhabditomorpha</taxon>
        <taxon>Rhabditoidea</taxon>
        <taxon>Rhabditidae</taxon>
        <taxon>Peloderinae</taxon>
        <taxon>Caenorhabditis</taxon>
    </lineage>
</organism>
<evidence type="ECO:0000256" key="1">
    <source>
        <dbReference type="SAM" id="Coils"/>
    </source>
</evidence>